<keyword evidence="3" id="KW-1185">Reference proteome</keyword>
<accession>A0A0F7ZII9</accession>
<evidence type="ECO:0000313" key="3">
    <source>
        <dbReference type="Proteomes" id="UP000054481"/>
    </source>
</evidence>
<dbReference type="OrthoDB" id="5407799at2759"/>
<sequence>MADDIDQSLLTRLAALRASSATPERPSAPRINIDTIERAKTPTREDALADRLKRLREQAAAPSPASSSPPAKSSQAPPTLASRSRDGTSPSRDTPRAPPDLADDEADALFRTDDRTLEELLLGESDDDGGASAPLEPREQDVRALLEELAAAVPRDDDAQGGRTEGDSVERGGSDDSDGEHMAKEVDEVVARFKDEVELDSALDTYQDADSSSPPSHKPREPGDMSNEQPDDATAQDPNLSLPSLPPNLAPLPPAAPSNALHQDITTRLAALRAPSSSSPSAQKDGIPADVSLPSVPSARPARRSLLTSRTAYTDDDVDSW</sequence>
<feature type="compositionally biased region" description="Low complexity" evidence="1">
    <location>
        <begin position="59"/>
        <end position="78"/>
    </location>
</feature>
<feature type="compositionally biased region" description="Basic and acidic residues" evidence="1">
    <location>
        <begin position="108"/>
        <end position="118"/>
    </location>
</feature>
<evidence type="ECO:0000256" key="1">
    <source>
        <dbReference type="SAM" id="MobiDB-lite"/>
    </source>
</evidence>
<protein>
    <submittedName>
        <fullName evidence="2">Uncharacterized protein</fullName>
    </submittedName>
</protein>
<name>A0A0F7ZII9_9HYPO</name>
<feature type="compositionally biased region" description="Basic and acidic residues" evidence="1">
    <location>
        <begin position="154"/>
        <end position="196"/>
    </location>
</feature>
<feature type="compositionally biased region" description="Pro residues" evidence="1">
    <location>
        <begin position="244"/>
        <end position="256"/>
    </location>
</feature>
<evidence type="ECO:0000313" key="2">
    <source>
        <dbReference type="EMBL" id="KJZ73741.1"/>
    </source>
</evidence>
<dbReference type="Proteomes" id="UP000054481">
    <property type="component" value="Unassembled WGS sequence"/>
</dbReference>
<feature type="compositionally biased region" description="Basic and acidic residues" evidence="1">
    <location>
        <begin position="35"/>
        <end position="57"/>
    </location>
</feature>
<feature type="compositionally biased region" description="Basic and acidic residues" evidence="1">
    <location>
        <begin position="136"/>
        <end position="146"/>
    </location>
</feature>
<proteinExistence type="predicted"/>
<feature type="compositionally biased region" description="Low complexity" evidence="1">
    <location>
        <begin position="268"/>
        <end position="282"/>
    </location>
</feature>
<organism evidence="2 3">
    <name type="scientific">Hirsutella minnesotensis 3608</name>
    <dbReference type="NCBI Taxonomy" id="1043627"/>
    <lineage>
        <taxon>Eukaryota</taxon>
        <taxon>Fungi</taxon>
        <taxon>Dikarya</taxon>
        <taxon>Ascomycota</taxon>
        <taxon>Pezizomycotina</taxon>
        <taxon>Sordariomycetes</taxon>
        <taxon>Hypocreomycetidae</taxon>
        <taxon>Hypocreales</taxon>
        <taxon>Ophiocordycipitaceae</taxon>
        <taxon>Hirsutella</taxon>
    </lineage>
</organism>
<dbReference type="EMBL" id="KQ030532">
    <property type="protein sequence ID" value="KJZ73741.1"/>
    <property type="molecule type" value="Genomic_DNA"/>
</dbReference>
<gene>
    <name evidence="2" type="ORF">HIM_06859</name>
</gene>
<dbReference type="AlphaFoldDB" id="A0A0F7ZII9"/>
<reference evidence="2 3" key="1">
    <citation type="journal article" date="2014" name="Genome Biol. Evol.">
        <title>Comparative genomics and transcriptomics analyses reveal divergent lifestyle features of nematode endoparasitic fungus Hirsutella minnesotensis.</title>
        <authorList>
            <person name="Lai Y."/>
            <person name="Liu K."/>
            <person name="Zhang X."/>
            <person name="Zhang X."/>
            <person name="Li K."/>
            <person name="Wang N."/>
            <person name="Shu C."/>
            <person name="Wu Y."/>
            <person name="Wang C."/>
            <person name="Bushley K.E."/>
            <person name="Xiang M."/>
            <person name="Liu X."/>
        </authorList>
    </citation>
    <scope>NUCLEOTIDE SEQUENCE [LARGE SCALE GENOMIC DNA]</scope>
    <source>
        <strain evidence="2 3">3608</strain>
    </source>
</reference>
<feature type="region of interest" description="Disordered" evidence="1">
    <location>
        <begin position="16"/>
        <end position="321"/>
    </location>
</feature>